<protein>
    <submittedName>
        <fullName evidence="2">Uncharacterized protein</fullName>
    </submittedName>
</protein>
<feature type="region of interest" description="Disordered" evidence="1">
    <location>
        <begin position="1"/>
        <end position="103"/>
    </location>
</feature>
<evidence type="ECO:0000256" key="1">
    <source>
        <dbReference type="SAM" id="MobiDB-lite"/>
    </source>
</evidence>
<feature type="compositionally biased region" description="Acidic residues" evidence="1">
    <location>
        <begin position="57"/>
        <end position="80"/>
    </location>
</feature>
<feature type="compositionally biased region" description="Basic and acidic residues" evidence="1">
    <location>
        <begin position="26"/>
        <end position="44"/>
    </location>
</feature>
<accession>A0A0F9SSF4</accession>
<reference evidence="2" key="1">
    <citation type="journal article" date="2015" name="Nature">
        <title>Complex archaea that bridge the gap between prokaryotes and eukaryotes.</title>
        <authorList>
            <person name="Spang A."/>
            <person name="Saw J.H."/>
            <person name="Jorgensen S.L."/>
            <person name="Zaremba-Niedzwiedzka K."/>
            <person name="Martijn J."/>
            <person name="Lind A.E."/>
            <person name="van Eijk R."/>
            <person name="Schleper C."/>
            <person name="Guy L."/>
            <person name="Ettema T.J."/>
        </authorList>
    </citation>
    <scope>NUCLEOTIDE SEQUENCE</scope>
</reference>
<dbReference type="EMBL" id="LAZR01000373">
    <property type="protein sequence ID" value="KKN71910.1"/>
    <property type="molecule type" value="Genomic_DNA"/>
</dbReference>
<dbReference type="AlphaFoldDB" id="A0A0F9SSF4"/>
<name>A0A0F9SSF4_9ZZZZ</name>
<feature type="compositionally biased region" description="Basic and acidic residues" evidence="1">
    <location>
        <begin position="331"/>
        <end position="362"/>
    </location>
</feature>
<comment type="caution">
    <text evidence="2">The sequence shown here is derived from an EMBL/GenBank/DDBJ whole genome shotgun (WGS) entry which is preliminary data.</text>
</comment>
<sequence length="362" mass="39749">MPKTADEIATDVESPTAAARAAAAEETVKSEDELLKKVEDRLDALGDDPSPTLDEPAASEDTDTPPETPAAEDTDVDAEPEPDKTDDKEDAEEKDTEVIVPEAYRRTAINQGWTEKDIAEQFKANPELTLKTLGRIHDSTNSLNVKFAEIGRKSMDKPAPAVKSEEKPVDNKPTVDFSKLEEAYKDDPIVDTIKSIAQANEDLKIELSELKLKASEAPPVSKAEQEALVSEISGFFSSDQTKFYEEFYGKSEGNNWDSLTGGQFDNRSKVMVVADQIAAGKALQGDDITNAEAMEAAHSIVSSEFLKKAVEIGIKATLKKREAGITFKPDSQARKQDEQDDKPKTQAKIESRAQERLDKIFK</sequence>
<organism evidence="2">
    <name type="scientific">marine sediment metagenome</name>
    <dbReference type="NCBI Taxonomy" id="412755"/>
    <lineage>
        <taxon>unclassified sequences</taxon>
        <taxon>metagenomes</taxon>
        <taxon>ecological metagenomes</taxon>
    </lineage>
</organism>
<feature type="region of interest" description="Disordered" evidence="1">
    <location>
        <begin position="327"/>
        <end position="362"/>
    </location>
</feature>
<proteinExistence type="predicted"/>
<evidence type="ECO:0000313" key="2">
    <source>
        <dbReference type="EMBL" id="KKN71910.1"/>
    </source>
</evidence>
<gene>
    <name evidence="2" type="ORF">LCGC14_0415560</name>
</gene>